<feature type="transmembrane region" description="Helical" evidence="1">
    <location>
        <begin position="12"/>
        <end position="39"/>
    </location>
</feature>
<evidence type="ECO:0000313" key="2">
    <source>
        <dbReference type="EMBL" id="MDG0793136.1"/>
    </source>
</evidence>
<sequence>MSLTGYAYLKENWLGILVAIHVISAVVGIGPTYFGHVLLRKGQTLGQLRDSLRLSAKLEMFPKILGSLAVLSGLLLVWLGDYGWDQFWIVAAIADYVLIQIVVIAFMSRAAANVAARAHADTGPADRQASSELQAGVAKVNAINYAATVLGIVLFLLMFFKPTL</sequence>
<dbReference type="AlphaFoldDB" id="A0A9X4KJM2"/>
<gene>
    <name evidence="2" type="ORF">OMP38_21480</name>
</gene>
<dbReference type="Proteomes" id="UP001153387">
    <property type="component" value="Unassembled WGS sequence"/>
</dbReference>
<keyword evidence="1" id="KW-0812">Transmembrane</keyword>
<protein>
    <submittedName>
        <fullName evidence="2">DUF2269 family protein</fullName>
    </submittedName>
</protein>
<comment type="caution">
    <text evidence="2">The sequence shown here is derived from an EMBL/GenBank/DDBJ whole genome shotgun (WGS) entry which is preliminary data.</text>
</comment>
<proteinExistence type="predicted"/>
<organism evidence="2 3">
    <name type="scientific">Cohnella ginsengisoli</name>
    <dbReference type="NCBI Taxonomy" id="425004"/>
    <lineage>
        <taxon>Bacteria</taxon>
        <taxon>Bacillati</taxon>
        <taxon>Bacillota</taxon>
        <taxon>Bacilli</taxon>
        <taxon>Bacillales</taxon>
        <taxon>Paenibacillaceae</taxon>
        <taxon>Cohnella</taxon>
    </lineage>
</organism>
<name>A0A9X4KJM2_9BACL</name>
<evidence type="ECO:0000313" key="3">
    <source>
        <dbReference type="Proteomes" id="UP001153387"/>
    </source>
</evidence>
<keyword evidence="1" id="KW-0472">Membrane</keyword>
<keyword evidence="1" id="KW-1133">Transmembrane helix</keyword>
<feature type="transmembrane region" description="Helical" evidence="1">
    <location>
        <begin position="60"/>
        <end position="80"/>
    </location>
</feature>
<dbReference type="Pfam" id="PF10027">
    <property type="entry name" value="DUF2269"/>
    <property type="match status" value="1"/>
</dbReference>
<reference evidence="2 3" key="1">
    <citation type="submission" date="2022-10" db="EMBL/GenBank/DDBJ databases">
        <title>Comparative genomic analysis of Cohnella hashimotonis sp. nov., isolated from the International Space Station.</title>
        <authorList>
            <person name="Simpson A."/>
            <person name="Venkateswaran K."/>
        </authorList>
    </citation>
    <scope>NUCLEOTIDE SEQUENCE [LARGE SCALE GENOMIC DNA]</scope>
    <source>
        <strain evidence="2 3">DSM 18997</strain>
    </source>
</reference>
<feature type="transmembrane region" description="Helical" evidence="1">
    <location>
        <begin position="142"/>
        <end position="160"/>
    </location>
</feature>
<feature type="transmembrane region" description="Helical" evidence="1">
    <location>
        <begin position="86"/>
        <end position="107"/>
    </location>
</feature>
<keyword evidence="3" id="KW-1185">Reference proteome</keyword>
<dbReference type="EMBL" id="JAPDHZ010000004">
    <property type="protein sequence ID" value="MDG0793136.1"/>
    <property type="molecule type" value="Genomic_DNA"/>
</dbReference>
<accession>A0A9X4KJM2</accession>
<dbReference type="InterPro" id="IPR018729">
    <property type="entry name" value="DUF2269_transmembrane"/>
</dbReference>
<dbReference type="RefSeq" id="WP_277566965.1">
    <property type="nucleotide sequence ID" value="NZ_JAPDHZ010000004.1"/>
</dbReference>
<evidence type="ECO:0000256" key="1">
    <source>
        <dbReference type="SAM" id="Phobius"/>
    </source>
</evidence>